<dbReference type="InterPro" id="IPR018786">
    <property type="entry name" value="Mit_KHE1"/>
</dbReference>
<keyword evidence="2" id="KW-0472">Membrane</keyword>
<dbReference type="GO" id="GO:0005743">
    <property type="term" value="C:mitochondrial inner membrane"/>
    <property type="evidence" value="ECO:0007669"/>
    <property type="project" value="TreeGrafter"/>
</dbReference>
<dbReference type="PANTHER" id="PTHR28062:SF1">
    <property type="entry name" value="TRANSMEMBRANE PROTEIN"/>
    <property type="match status" value="1"/>
</dbReference>
<comment type="caution">
    <text evidence="3">The sequence shown here is derived from an EMBL/GenBank/DDBJ whole genome shotgun (WGS) entry which is preliminary data.</text>
</comment>
<feature type="transmembrane region" description="Helical" evidence="2">
    <location>
        <begin position="129"/>
        <end position="148"/>
    </location>
</feature>
<dbReference type="EMBL" id="CABFNP030001012">
    <property type="protein sequence ID" value="CAI6089997.1"/>
    <property type="molecule type" value="Genomic_DNA"/>
</dbReference>
<evidence type="ECO:0000313" key="4">
    <source>
        <dbReference type="Proteomes" id="UP001160390"/>
    </source>
</evidence>
<evidence type="ECO:0008006" key="5">
    <source>
        <dbReference type="Google" id="ProtNLM"/>
    </source>
</evidence>
<evidence type="ECO:0000256" key="2">
    <source>
        <dbReference type="SAM" id="Phobius"/>
    </source>
</evidence>
<name>A0AA35M439_9HYPO</name>
<reference evidence="3" key="1">
    <citation type="submission" date="2023-01" db="EMBL/GenBank/DDBJ databases">
        <authorList>
            <person name="Piombo E."/>
        </authorList>
    </citation>
    <scope>NUCLEOTIDE SEQUENCE</scope>
</reference>
<dbReference type="Proteomes" id="UP001160390">
    <property type="component" value="Unassembled WGS sequence"/>
</dbReference>
<evidence type="ECO:0000256" key="1">
    <source>
        <dbReference type="SAM" id="MobiDB-lite"/>
    </source>
</evidence>
<dbReference type="PANTHER" id="PTHR28062">
    <property type="entry name" value="K+-H+ EXCHANGE-LIKE PROTEIN"/>
    <property type="match status" value="1"/>
</dbReference>
<dbReference type="Pfam" id="PF10173">
    <property type="entry name" value="Mit_KHE1"/>
    <property type="match status" value="1"/>
</dbReference>
<sequence length="283" mass="32511">MRIYLLPLSTRRTLLYAHRVHIPTTDTNQNIADKIVGFAAKKWAEYEKKESGWQRKLVDYGNHAFRRIPYEEWGLKSIPPLSKRRRAEELGGQDDVELVFPGATIPAHRAQSILRTLVTERESLHRKRLMLSFVAMPFTAPVAILPVIPNIPFFYLAYRAWSHWRAISGGKHVQWLLENKLIKDKPSETLDHLYIKDGPTISDSLDVKEQILLTQRQVRNFSDTLNIPELEVELERAIWQVEQALQKGEEAAKVHVPSPPEKSKDDGKEKDVPDVGGEKGKKE</sequence>
<keyword evidence="2" id="KW-0812">Transmembrane</keyword>
<keyword evidence="2" id="KW-1133">Transmembrane helix</keyword>
<dbReference type="AlphaFoldDB" id="A0AA35M439"/>
<evidence type="ECO:0000313" key="3">
    <source>
        <dbReference type="EMBL" id="CAI6089997.1"/>
    </source>
</evidence>
<feature type="region of interest" description="Disordered" evidence="1">
    <location>
        <begin position="249"/>
        <end position="283"/>
    </location>
</feature>
<accession>A0AA35M439</accession>
<keyword evidence="4" id="KW-1185">Reference proteome</keyword>
<protein>
    <recommendedName>
        <fullName evidence="5">Mitochondrial K+-H+ exchange-related-domain-containing protein</fullName>
    </recommendedName>
</protein>
<organism evidence="3 4">
    <name type="scientific">Clonostachys chloroleuca</name>
    <dbReference type="NCBI Taxonomy" id="1926264"/>
    <lineage>
        <taxon>Eukaryota</taxon>
        <taxon>Fungi</taxon>
        <taxon>Dikarya</taxon>
        <taxon>Ascomycota</taxon>
        <taxon>Pezizomycotina</taxon>
        <taxon>Sordariomycetes</taxon>
        <taxon>Hypocreomycetidae</taxon>
        <taxon>Hypocreales</taxon>
        <taxon>Bionectriaceae</taxon>
        <taxon>Clonostachys</taxon>
    </lineage>
</organism>
<proteinExistence type="predicted"/>
<gene>
    <name evidence="3" type="ORF">CCHLO57077_00001608</name>
</gene>
<dbReference type="GO" id="GO:1902600">
    <property type="term" value="P:proton transmembrane transport"/>
    <property type="evidence" value="ECO:0007669"/>
    <property type="project" value="TreeGrafter"/>
</dbReference>
<dbReference type="GO" id="GO:0006813">
    <property type="term" value="P:potassium ion transport"/>
    <property type="evidence" value="ECO:0007669"/>
    <property type="project" value="TreeGrafter"/>
</dbReference>
<feature type="compositionally biased region" description="Basic and acidic residues" evidence="1">
    <location>
        <begin position="261"/>
        <end position="283"/>
    </location>
</feature>